<evidence type="ECO:0000313" key="1">
    <source>
        <dbReference type="EMBL" id="SDI53648.1"/>
    </source>
</evidence>
<sequence>MRRAGPMIGGMAQAQVLTFTDRGIYCPAGDFFIDPWRPVDRALITHAHADHARWGHGRYLATHGSLPVMRHRLGDITAESVGYDETRRIGDATVSFHPAGHVPGSAQIRVEVAGEVWVVSGDYKLGPDGLCEEFEPVRCHSFISECTFGLPVFRWHPQNQVAGEILDWWQSNASQGRFSLLGAYSLGKAQRLLHMLRDGPGPILTHGAVENVNEVLRAQGLALPDTVRVTPDLDAKAHPGALVIAPPSAFGSSWARRFAQASTGFASGWMQLRGVRRRRAMDRGFVVSDHADWPELHRAIKETGAENIYVTHGYTDIFARHLNEIGYNARVVPTEFGTDEDGAEDAA</sequence>
<dbReference type="PANTHER" id="PTHR11203:SF49">
    <property type="entry name" value="BLL1145 PROTEIN"/>
    <property type="match status" value="1"/>
</dbReference>
<dbReference type="AlphaFoldDB" id="A0A1G8LD40"/>
<dbReference type="GO" id="GO:0004521">
    <property type="term" value="F:RNA endonuclease activity"/>
    <property type="evidence" value="ECO:0007669"/>
    <property type="project" value="TreeGrafter"/>
</dbReference>
<name>A0A1G8LD40_9RHOB</name>
<gene>
    <name evidence="1" type="ORF">SAMN05421850_103265</name>
</gene>
<dbReference type="Proteomes" id="UP000199340">
    <property type="component" value="Unassembled WGS sequence"/>
</dbReference>
<dbReference type="NCBIfam" id="TIGR04122">
    <property type="entry name" value="Xnuc_lig_assoc"/>
    <property type="match status" value="1"/>
</dbReference>
<dbReference type="SUPFAM" id="SSF56281">
    <property type="entry name" value="Metallo-hydrolase/oxidoreductase"/>
    <property type="match status" value="1"/>
</dbReference>
<organism evidence="1 2">
    <name type="scientific">Lutimaribacter saemankumensis</name>
    <dbReference type="NCBI Taxonomy" id="490829"/>
    <lineage>
        <taxon>Bacteria</taxon>
        <taxon>Pseudomonadati</taxon>
        <taxon>Pseudomonadota</taxon>
        <taxon>Alphaproteobacteria</taxon>
        <taxon>Rhodobacterales</taxon>
        <taxon>Roseobacteraceae</taxon>
        <taxon>Lutimaribacter</taxon>
    </lineage>
</organism>
<evidence type="ECO:0000313" key="2">
    <source>
        <dbReference type="Proteomes" id="UP000199340"/>
    </source>
</evidence>
<accession>A0A1G8LD40</accession>
<dbReference type="EMBL" id="FNEB01000003">
    <property type="protein sequence ID" value="SDI53648.1"/>
    <property type="molecule type" value="Genomic_DNA"/>
</dbReference>
<reference evidence="1 2" key="1">
    <citation type="submission" date="2016-10" db="EMBL/GenBank/DDBJ databases">
        <authorList>
            <person name="de Groot N.N."/>
        </authorList>
    </citation>
    <scope>NUCLEOTIDE SEQUENCE [LARGE SCALE GENOMIC DNA]</scope>
    <source>
        <strain evidence="1 2">DSM 28010</strain>
    </source>
</reference>
<dbReference type="InterPro" id="IPR036866">
    <property type="entry name" value="RibonucZ/Hydroxyglut_hydro"/>
</dbReference>
<protein>
    <submittedName>
        <fullName evidence="1">Putative mRNA 3-end processing factor</fullName>
    </submittedName>
</protein>
<proteinExistence type="predicted"/>
<dbReference type="InterPro" id="IPR050698">
    <property type="entry name" value="MBL"/>
</dbReference>
<dbReference type="InterPro" id="IPR026360">
    <property type="entry name" value="Xnuc_lig_assoc"/>
</dbReference>
<dbReference type="STRING" id="490829.SAMN05421850_103265"/>
<dbReference type="PANTHER" id="PTHR11203">
    <property type="entry name" value="CLEAVAGE AND POLYADENYLATION SPECIFICITY FACTOR FAMILY MEMBER"/>
    <property type="match status" value="1"/>
</dbReference>
<dbReference type="Gene3D" id="3.60.15.10">
    <property type="entry name" value="Ribonuclease Z/Hydroxyacylglutathione hydrolase-like"/>
    <property type="match status" value="1"/>
</dbReference>
<keyword evidence="2" id="KW-1185">Reference proteome</keyword>